<dbReference type="GO" id="GO:0005524">
    <property type="term" value="F:ATP binding"/>
    <property type="evidence" value="ECO:0007669"/>
    <property type="project" value="UniProtKB-KW"/>
</dbReference>
<dbReference type="InterPro" id="IPR003439">
    <property type="entry name" value="ABC_transporter-like_ATP-bd"/>
</dbReference>
<dbReference type="InterPro" id="IPR017871">
    <property type="entry name" value="ABC_transporter-like_CS"/>
</dbReference>
<proteinExistence type="inferred from homology"/>
<comment type="similarity">
    <text evidence="1">Belongs to the ABC transporter superfamily.</text>
</comment>
<dbReference type="AlphaFoldDB" id="A0A832ZWG1"/>
<keyword evidence="3" id="KW-0547">Nucleotide-binding</keyword>
<dbReference type="SMART" id="SM00382">
    <property type="entry name" value="AAA"/>
    <property type="match status" value="1"/>
</dbReference>
<dbReference type="InterPro" id="IPR052156">
    <property type="entry name" value="BCAA_Transport_ATP-bd_LivF"/>
</dbReference>
<dbReference type="GO" id="GO:0015807">
    <property type="term" value="P:L-amino acid transport"/>
    <property type="evidence" value="ECO:0007669"/>
    <property type="project" value="TreeGrafter"/>
</dbReference>
<dbReference type="GO" id="GO:0016887">
    <property type="term" value="F:ATP hydrolysis activity"/>
    <property type="evidence" value="ECO:0007669"/>
    <property type="project" value="InterPro"/>
</dbReference>
<protein>
    <submittedName>
        <fullName evidence="7">ATP-binding cassette domain-containing protein</fullName>
    </submittedName>
</protein>
<gene>
    <name evidence="7" type="ORF">EYH45_06165</name>
</gene>
<dbReference type="PANTHER" id="PTHR43820">
    <property type="entry name" value="HIGH-AFFINITY BRANCHED-CHAIN AMINO ACID TRANSPORT ATP-BINDING PROTEIN LIVF"/>
    <property type="match status" value="1"/>
</dbReference>
<dbReference type="Proteomes" id="UP000608579">
    <property type="component" value="Unassembled WGS sequence"/>
</dbReference>
<name>A0A832ZWG1_CALS0</name>
<reference evidence="7" key="1">
    <citation type="journal article" date="2020" name="ISME J.">
        <title>Gammaproteobacteria mediating utilization of methyl-, sulfur- and petroleum organic compounds in deep ocean hydrothermal plumes.</title>
        <authorList>
            <person name="Zhou Z."/>
            <person name="Liu Y."/>
            <person name="Pan J."/>
            <person name="Cron B.R."/>
            <person name="Toner B.M."/>
            <person name="Anantharaman K."/>
            <person name="Breier J.A."/>
            <person name="Dick G.J."/>
            <person name="Li M."/>
        </authorList>
    </citation>
    <scope>NUCLEOTIDE SEQUENCE</scope>
    <source>
        <strain evidence="7">SZUA-1515</strain>
    </source>
</reference>
<evidence type="ECO:0000256" key="1">
    <source>
        <dbReference type="ARBA" id="ARBA00005417"/>
    </source>
</evidence>
<feature type="domain" description="ABC transporter" evidence="6">
    <location>
        <begin position="3"/>
        <end position="236"/>
    </location>
</feature>
<evidence type="ECO:0000256" key="2">
    <source>
        <dbReference type="ARBA" id="ARBA00022448"/>
    </source>
</evidence>
<dbReference type="PROSITE" id="PS50893">
    <property type="entry name" value="ABC_TRANSPORTER_2"/>
    <property type="match status" value="1"/>
</dbReference>
<evidence type="ECO:0000256" key="3">
    <source>
        <dbReference type="ARBA" id="ARBA00022741"/>
    </source>
</evidence>
<accession>A0A832ZWG1</accession>
<evidence type="ECO:0000256" key="5">
    <source>
        <dbReference type="ARBA" id="ARBA00022970"/>
    </source>
</evidence>
<dbReference type="InterPro" id="IPR003593">
    <property type="entry name" value="AAA+_ATPase"/>
</dbReference>
<evidence type="ECO:0000313" key="7">
    <source>
        <dbReference type="EMBL" id="HIQ30130.1"/>
    </source>
</evidence>
<evidence type="ECO:0000313" key="8">
    <source>
        <dbReference type="Proteomes" id="UP000608579"/>
    </source>
</evidence>
<keyword evidence="5" id="KW-0029">Amino-acid transport</keyword>
<dbReference type="PANTHER" id="PTHR43820:SF2">
    <property type="entry name" value="ABC TRANSPORTER ATP-BINDING PROTEIN"/>
    <property type="match status" value="1"/>
</dbReference>
<evidence type="ECO:0000256" key="4">
    <source>
        <dbReference type="ARBA" id="ARBA00022840"/>
    </source>
</evidence>
<keyword evidence="4 7" id="KW-0067">ATP-binding</keyword>
<dbReference type="InterPro" id="IPR027417">
    <property type="entry name" value="P-loop_NTPase"/>
</dbReference>
<keyword evidence="2" id="KW-0813">Transport</keyword>
<comment type="caution">
    <text evidence="7">The sequence shown here is derived from an EMBL/GenBank/DDBJ whole genome shotgun (WGS) entry which is preliminary data.</text>
</comment>
<dbReference type="Gene3D" id="3.40.50.300">
    <property type="entry name" value="P-loop containing nucleotide triphosphate hydrolases"/>
    <property type="match status" value="1"/>
</dbReference>
<dbReference type="PROSITE" id="PS00211">
    <property type="entry name" value="ABC_TRANSPORTER_1"/>
    <property type="match status" value="1"/>
</dbReference>
<organism evidence="7 8">
    <name type="scientific">Caldiarchaeum subterraneum</name>
    <dbReference type="NCBI Taxonomy" id="311458"/>
    <lineage>
        <taxon>Archaea</taxon>
        <taxon>Nitrososphaerota</taxon>
        <taxon>Candidatus Caldarchaeales</taxon>
        <taxon>Candidatus Caldarchaeaceae</taxon>
        <taxon>Candidatus Caldarchaeum</taxon>
    </lineage>
</organism>
<dbReference type="EMBL" id="DQVM01000115">
    <property type="protein sequence ID" value="HIQ30130.1"/>
    <property type="molecule type" value="Genomic_DNA"/>
</dbReference>
<dbReference type="Pfam" id="PF00005">
    <property type="entry name" value="ABC_tran"/>
    <property type="match status" value="1"/>
</dbReference>
<dbReference type="SUPFAM" id="SSF52540">
    <property type="entry name" value="P-loop containing nucleoside triphosphate hydrolases"/>
    <property type="match status" value="1"/>
</dbReference>
<dbReference type="GO" id="GO:0015658">
    <property type="term" value="F:branched-chain amino acid transmembrane transporter activity"/>
    <property type="evidence" value="ECO:0007669"/>
    <property type="project" value="TreeGrafter"/>
</dbReference>
<evidence type="ECO:0000259" key="6">
    <source>
        <dbReference type="PROSITE" id="PS50893"/>
    </source>
</evidence>
<sequence length="236" mass="26403">MLLEANRINVNIGPVQVLRNLTINIEKGETISLVGRNGAGKTSTIKSIIGLYQVKSGKIIFDGQEITTVPPHVRATELGIGYSPEDSRVFPDLTVEENIKLGIWLSRRIKDEKEIEEIIFSIFTEIKKLWKRRGLYCSGGEKKMVSIARALALKPKLLLLDEAFEGLAPIVVDRFIKAVNQIKEMGIAILVAESNVNNAARVGERLYAIDRGEIIYEGEPQKIFQDQTLLNIIRGY</sequence>